<evidence type="ECO:0000256" key="6">
    <source>
        <dbReference type="ARBA" id="ARBA00022989"/>
    </source>
</evidence>
<comment type="caution">
    <text evidence="10">The sequence shown here is derived from an EMBL/GenBank/DDBJ whole genome shotgun (WGS) entry which is preliminary data.</text>
</comment>
<keyword evidence="3" id="KW-0328">Glycosyltransferase</keyword>
<keyword evidence="7 8" id="KW-0472">Membrane</keyword>
<evidence type="ECO:0000256" key="1">
    <source>
        <dbReference type="ARBA" id="ARBA00004651"/>
    </source>
</evidence>
<keyword evidence="5 8" id="KW-0812">Transmembrane</keyword>
<evidence type="ECO:0000256" key="3">
    <source>
        <dbReference type="ARBA" id="ARBA00022676"/>
    </source>
</evidence>
<dbReference type="RefSeq" id="WP_149815322.1">
    <property type="nucleotide sequence ID" value="NZ_VUOA01000005.1"/>
</dbReference>
<feature type="transmembrane region" description="Helical" evidence="8">
    <location>
        <begin position="148"/>
        <end position="165"/>
    </location>
</feature>
<evidence type="ECO:0000256" key="8">
    <source>
        <dbReference type="SAM" id="Phobius"/>
    </source>
</evidence>
<feature type="transmembrane region" description="Helical" evidence="8">
    <location>
        <begin position="243"/>
        <end position="266"/>
    </location>
</feature>
<protein>
    <submittedName>
        <fullName evidence="10">Glycosyltransferase family 39 protein</fullName>
    </submittedName>
</protein>
<feature type="transmembrane region" description="Helical" evidence="8">
    <location>
        <begin position="442"/>
        <end position="464"/>
    </location>
</feature>
<feature type="transmembrane region" description="Helical" evidence="8">
    <location>
        <begin position="299"/>
        <end position="322"/>
    </location>
</feature>
<dbReference type="Pfam" id="PF13231">
    <property type="entry name" value="PMT_2"/>
    <property type="match status" value="1"/>
</dbReference>
<accession>A0A5B2VZY9</accession>
<reference evidence="10 11" key="1">
    <citation type="submission" date="2019-09" db="EMBL/GenBank/DDBJ databases">
        <title>Salinarimonas rosea gen. nov., sp. nov., a new member of the a-2 subgroup of the Proteobacteria.</title>
        <authorList>
            <person name="Liu J."/>
        </authorList>
    </citation>
    <scope>NUCLEOTIDE SEQUENCE [LARGE SCALE GENOMIC DNA]</scope>
    <source>
        <strain evidence="10 11">BN140002</strain>
    </source>
</reference>
<feature type="transmembrane region" description="Helical" evidence="8">
    <location>
        <begin position="35"/>
        <end position="54"/>
    </location>
</feature>
<dbReference type="EMBL" id="VUOA01000005">
    <property type="protein sequence ID" value="KAA2244010.1"/>
    <property type="molecule type" value="Genomic_DNA"/>
</dbReference>
<keyword evidence="2" id="KW-1003">Cell membrane</keyword>
<feature type="transmembrane region" description="Helical" evidence="8">
    <location>
        <begin position="172"/>
        <end position="190"/>
    </location>
</feature>
<name>A0A5B2VZY9_9HYPH</name>
<feature type="domain" description="Glycosyltransferase RgtA/B/C/D-like" evidence="9">
    <location>
        <begin position="116"/>
        <end position="261"/>
    </location>
</feature>
<dbReference type="GO" id="GO:0016763">
    <property type="term" value="F:pentosyltransferase activity"/>
    <property type="evidence" value="ECO:0007669"/>
    <property type="project" value="TreeGrafter"/>
</dbReference>
<dbReference type="InterPro" id="IPR050297">
    <property type="entry name" value="LipidA_mod_glycosyltrf_83"/>
</dbReference>
<feature type="transmembrane region" description="Helical" evidence="8">
    <location>
        <begin position="387"/>
        <end position="407"/>
    </location>
</feature>
<evidence type="ECO:0000313" key="10">
    <source>
        <dbReference type="EMBL" id="KAA2244010.1"/>
    </source>
</evidence>
<evidence type="ECO:0000259" key="9">
    <source>
        <dbReference type="Pfam" id="PF13231"/>
    </source>
</evidence>
<dbReference type="PANTHER" id="PTHR33908">
    <property type="entry name" value="MANNOSYLTRANSFERASE YKCB-RELATED"/>
    <property type="match status" value="1"/>
</dbReference>
<evidence type="ECO:0000313" key="11">
    <source>
        <dbReference type="Proteomes" id="UP000323142"/>
    </source>
</evidence>
<feature type="transmembrane region" description="Helical" evidence="8">
    <location>
        <begin position="92"/>
        <end position="110"/>
    </location>
</feature>
<feature type="transmembrane region" description="Helical" evidence="8">
    <location>
        <begin position="354"/>
        <end position="375"/>
    </location>
</feature>
<feature type="transmembrane region" description="Helical" evidence="8">
    <location>
        <begin position="122"/>
        <end position="142"/>
    </location>
</feature>
<sequence>MTSLTLADRSSVARLSHAVGLDRLFAFIETGHRRACAVLLLVSLACFLPGFVSLQPMDRDEPRFAQASKQMLETGDFVDIRFQDEARHKKPIGIYWLQSATVAAAEGLGVPEARATIAVYRLPSLVGALATVLLTYWAALAFAGRRVAFVSALLMATSVILMAEARLAKTDAVLAACSVGAMGGLARAYLQRELARLPAGTALGFWIAISLGILVKGPMIVMFAGFAAVVLSVRERSARWLLALRPGFGLLLTLALVAPWFVAILAKSGGAFFKASVGQDLVGKVGTAQVQHWAPPGTYLLVFFGTFWPGAILAAIAVPFAWINRREDAVAFTIAWVVPSWIVFEAVPTKLPHYVMPLYPAIAVLTAIAIARGFVGPHRPLARISTLLLPGIPLAAAIGLAVAAWTLDGTLPVAGTAVTLAAALVGLFAWRAFLRGEVWRTALVGAGASVLFVTGVLGLTQPVLRSLKLSPRLAEVSRGLDCPAPAIATVGYREPSLVFLTRTDLDMLDTGEDAAAFLGDGPCRLVFVERRFEDAFQAAAAGLPVRPALVTRVAGFNINGGRRLDIGAYMVRP</sequence>
<keyword evidence="4 10" id="KW-0808">Transferase</keyword>
<organism evidence="10 11">
    <name type="scientific">Salinarimonas soli</name>
    <dbReference type="NCBI Taxonomy" id="1638099"/>
    <lineage>
        <taxon>Bacteria</taxon>
        <taxon>Pseudomonadati</taxon>
        <taxon>Pseudomonadota</taxon>
        <taxon>Alphaproteobacteria</taxon>
        <taxon>Hyphomicrobiales</taxon>
        <taxon>Salinarimonadaceae</taxon>
        <taxon>Salinarimonas</taxon>
    </lineage>
</organism>
<feature type="transmembrane region" description="Helical" evidence="8">
    <location>
        <begin position="202"/>
        <end position="231"/>
    </location>
</feature>
<dbReference type="OrthoDB" id="9810951at2"/>
<evidence type="ECO:0000256" key="2">
    <source>
        <dbReference type="ARBA" id="ARBA00022475"/>
    </source>
</evidence>
<feature type="transmembrane region" description="Helical" evidence="8">
    <location>
        <begin position="329"/>
        <end position="348"/>
    </location>
</feature>
<reference evidence="10 11" key="2">
    <citation type="submission" date="2019-09" db="EMBL/GenBank/DDBJ databases">
        <authorList>
            <person name="Jin C."/>
        </authorList>
    </citation>
    <scope>NUCLEOTIDE SEQUENCE [LARGE SCALE GENOMIC DNA]</scope>
    <source>
        <strain evidence="10 11">BN140002</strain>
    </source>
</reference>
<evidence type="ECO:0000256" key="5">
    <source>
        <dbReference type="ARBA" id="ARBA00022692"/>
    </source>
</evidence>
<keyword evidence="6 8" id="KW-1133">Transmembrane helix</keyword>
<feature type="transmembrane region" description="Helical" evidence="8">
    <location>
        <begin position="413"/>
        <end position="430"/>
    </location>
</feature>
<proteinExistence type="predicted"/>
<keyword evidence="11" id="KW-1185">Reference proteome</keyword>
<comment type="subcellular location">
    <subcellularLocation>
        <location evidence="1">Cell membrane</location>
        <topology evidence="1">Multi-pass membrane protein</topology>
    </subcellularLocation>
</comment>
<evidence type="ECO:0000256" key="7">
    <source>
        <dbReference type="ARBA" id="ARBA00023136"/>
    </source>
</evidence>
<dbReference type="AlphaFoldDB" id="A0A5B2VZY9"/>
<dbReference type="Proteomes" id="UP000323142">
    <property type="component" value="Unassembled WGS sequence"/>
</dbReference>
<evidence type="ECO:0000256" key="4">
    <source>
        <dbReference type="ARBA" id="ARBA00022679"/>
    </source>
</evidence>
<dbReference type="GO" id="GO:0010041">
    <property type="term" value="P:response to iron(III) ion"/>
    <property type="evidence" value="ECO:0007669"/>
    <property type="project" value="TreeGrafter"/>
</dbReference>
<dbReference type="PANTHER" id="PTHR33908:SF3">
    <property type="entry name" value="UNDECAPRENYL PHOSPHATE-ALPHA-4-AMINO-4-DEOXY-L-ARABINOSE ARABINOSYL TRANSFERASE"/>
    <property type="match status" value="1"/>
</dbReference>
<dbReference type="InterPro" id="IPR038731">
    <property type="entry name" value="RgtA/B/C-like"/>
</dbReference>
<dbReference type="GO" id="GO:0005886">
    <property type="term" value="C:plasma membrane"/>
    <property type="evidence" value="ECO:0007669"/>
    <property type="project" value="UniProtKB-SubCell"/>
</dbReference>
<dbReference type="GO" id="GO:0009103">
    <property type="term" value="P:lipopolysaccharide biosynthetic process"/>
    <property type="evidence" value="ECO:0007669"/>
    <property type="project" value="TreeGrafter"/>
</dbReference>
<gene>
    <name evidence="10" type="ORF">F0L46_01820</name>
</gene>